<sequence length="526" mass="55877">MKFRHLPLLAAIFSTLIYAQTATPPANPPANLDLTLTSLDKENASDDIPFEALKTFVDVFDTVKSNYIETVSNEVLMENAIRGMLARLDPHSAYMNEKEYQEFEQKSDGQYAGIGVVLDIKAGSMRVVSAIEGSPAARAGIQSGDIIAQVNGQNVSDLTLGETARLLEGEAGTEVKLVVQRGDGITEYNLLREIIATSSVSSRMLGDEYAYLRISQFQDDTTDALEKEVAALRVKHTLRGAVIDLRNNPGGYLDSAVATADLFLSSGPILYVRGRDPDQEEQYIASDGDILSGLPIVVLVDEGSASGAEIVAGALQDQRRAVIVGQPTFGKGSVQTVIPLYHGGAVKLTTAQYYTPSGNSIQAKGIVPQVLLTPLRVQQDETAAINERESALPYHLANPTNQTAQNPAQPPQSPDLAKQDFALYEALNILKTMAILQASIAPETQLPESSAADVPPPTTITTEKEAANQTTGDKTATPANAKAATSPAAESKPNPNATIKPATPPAPAAKEDKANANVPPGIKPAK</sequence>
<comment type="similarity">
    <text evidence="1 5">Belongs to the peptidase S41A family.</text>
</comment>
<evidence type="ECO:0000256" key="6">
    <source>
        <dbReference type="SAM" id="MobiDB-lite"/>
    </source>
</evidence>
<dbReference type="CDD" id="cd07560">
    <property type="entry name" value="Peptidase_S41_CPP"/>
    <property type="match status" value="1"/>
</dbReference>
<name>C8NAU8_CARH6</name>
<dbReference type="Proteomes" id="UP000004870">
    <property type="component" value="Unassembled WGS sequence"/>
</dbReference>
<dbReference type="EMBL" id="ACKY01000096">
    <property type="protein sequence ID" value="EEV88249.1"/>
    <property type="molecule type" value="Genomic_DNA"/>
</dbReference>
<dbReference type="RefSeq" id="WP_004141411.1">
    <property type="nucleotide sequence ID" value="NZ_GG694027.1"/>
</dbReference>
<keyword evidence="10" id="KW-1185">Reference proteome</keyword>
<protein>
    <submittedName>
        <fullName evidence="9">Peptidase, S41 family</fullName>
        <ecNumber evidence="9">3.4.21.-</ecNumber>
    </submittedName>
</protein>
<feature type="signal peptide" evidence="7">
    <location>
        <begin position="1"/>
        <end position="19"/>
    </location>
</feature>
<dbReference type="STRING" id="2718.CHUV0807_0901"/>
<reference evidence="9 10" key="1">
    <citation type="submission" date="2009-08" db="EMBL/GenBank/DDBJ databases">
        <authorList>
            <person name="Qin X."/>
            <person name="Bachman B."/>
            <person name="Battles P."/>
            <person name="Bell A."/>
            <person name="Bess C."/>
            <person name="Bickham C."/>
            <person name="Chaboub L."/>
            <person name="Chen D."/>
            <person name="Coyle M."/>
            <person name="Deiros D.R."/>
            <person name="Dinh H."/>
            <person name="Forbes L."/>
            <person name="Fowler G."/>
            <person name="Francisco L."/>
            <person name="Fu Q."/>
            <person name="Gubbala S."/>
            <person name="Hale W."/>
            <person name="Han Y."/>
            <person name="Hemphill L."/>
            <person name="Highlander S.K."/>
            <person name="Hirani K."/>
            <person name="Hogues M."/>
            <person name="Jackson L."/>
            <person name="Jakkamsetti A."/>
            <person name="Javaid M."/>
            <person name="Jiang H."/>
            <person name="Korchina V."/>
            <person name="Kovar C."/>
            <person name="Lara F."/>
            <person name="Lee S."/>
            <person name="Mata R."/>
            <person name="Mathew T."/>
            <person name="Moen C."/>
            <person name="Morales K."/>
            <person name="Munidasa M."/>
            <person name="Nazareth L."/>
            <person name="Ngo R."/>
            <person name="Nguyen L."/>
            <person name="Okwuonu G."/>
            <person name="Ongeri F."/>
            <person name="Patil S."/>
            <person name="Petrosino J."/>
            <person name="Pham C."/>
            <person name="Pham P."/>
            <person name="Pu L.-L."/>
            <person name="Puazo M."/>
            <person name="Raj R."/>
            <person name="Reid J."/>
            <person name="Rouhana J."/>
            <person name="Saada N."/>
            <person name="Shang Y."/>
            <person name="Simmons D."/>
            <person name="Thornton R."/>
            <person name="Warren J."/>
            <person name="Weissenberger G."/>
            <person name="Zhang J."/>
            <person name="Zhang L."/>
            <person name="Zhou C."/>
            <person name="Zhu D."/>
            <person name="Muzny D."/>
            <person name="Worley K."/>
            <person name="Gibbs R."/>
        </authorList>
    </citation>
    <scope>NUCLEOTIDE SEQUENCE [LARGE SCALE GENOMIC DNA]</scope>
    <source>
        <strain evidence="10">ATCC 15826 / DSM 8339 / NCTC 10426 / 6573</strain>
    </source>
</reference>
<dbReference type="InterPro" id="IPR036034">
    <property type="entry name" value="PDZ_sf"/>
</dbReference>
<dbReference type="InterPro" id="IPR055210">
    <property type="entry name" value="CtpA/B_N"/>
</dbReference>
<evidence type="ECO:0000256" key="2">
    <source>
        <dbReference type="ARBA" id="ARBA00022670"/>
    </source>
</evidence>
<dbReference type="PANTHER" id="PTHR32060">
    <property type="entry name" value="TAIL-SPECIFIC PROTEASE"/>
    <property type="match status" value="1"/>
</dbReference>
<evidence type="ECO:0000256" key="1">
    <source>
        <dbReference type="ARBA" id="ARBA00009179"/>
    </source>
</evidence>
<dbReference type="Gene3D" id="2.30.42.10">
    <property type="match status" value="1"/>
</dbReference>
<evidence type="ECO:0000256" key="3">
    <source>
        <dbReference type="ARBA" id="ARBA00022801"/>
    </source>
</evidence>
<keyword evidence="2 5" id="KW-0645">Protease</keyword>
<gene>
    <name evidence="9" type="primary">ctpA</name>
    <name evidence="9" type="ORF">HMPREF0198_1626</name>
</gene>
<feature type="domain" description="PDZ" evidence="8">
    <location>
        <begin position="100"/>
        <end position="168"/>
    </location>
</feature>
<dbReference type="FunFam" id="3.90.226.10:FF:000029">
    <property type="entry name" value="Peptidase, S41 family"/>
    <property type="match status" value="1"/>
</dbReference>
<comment type="caution">
    <text evidence="9">The sequence shown here is derived from an EMBL/GenBank/DDBJ whole genome shotgun (WGS) entry which is preliminary data.</text>
</comment>
<dbReference type="Gene3D" id="3.90.226.10">
    <property type="entry name" value="2-enoyl-CoA Hydratase, Chain A, domain 1"/>
    <property type="match status" value="1"/>
</dbReference>
<dbReference type="AlphaFoldDB" id="C8NAU8"/>
<evidence type="ECO:0000313" key="9">
    <source>
        <dbReference type="EMBL" id="EEV88249.1"/>
    </source>
</evidence>
<dbReference type="PROSITE" id="PS50106">
    <property type="entry name" value="PDZ"/>
    <property type="match status" value="1"/>
</dbReference>
<dbReference type="HOGENOM" id="CLU_017295_1_1_6"/>
<dbReference type="GeneID" id="84790465"/>
<keyword evidence="3 5" id="KW-0378">Hydrolase</keyword>
<evidence type="ECO:0000256" key="4">
    <source>
        <dbReference type="ARBA" id="ARBA00022825"/>
    </source>
</evidence>
<dbReference type="InterPro" id="IPR004447">
    <property type="entry name" value="Peptidase_S41A"/>
</dbReference>
<dbReference type="CDD" id="cd06782">
    <property type="entry name" value="cpPDZ_CPP-like"/>
    <property type="match status" value="1"/>
</dbReference>
<proteinExistence type="inferred from homology"/>
<feature type="chain" id="PRO_5002990156" evidence="7">
    <location>
        <begin position="20"/>
        <end position="526"/>
    </location>
</feature>
<dbReference type="InterPro" id="IPR029045">
    <property type="entry name" value="ClpP/crotonase-like_dom_sf"/>
</dbReference>
<dbReference type="Pfam" id="PF03572">
    <property type="entry name" value="Peptidase_S41"/>
    <property type="match status" value="1"/>
</dbReference>
<keyword evidence="4 5" id="KW-0720">Serine protease</keyword>
<dbReference type="SMART" id="SM00245">
    <property type="entry name" value="TSPc"/>
    <property type="match status" value="1"/>
</dbReference>
<evidence type="ECO:0000256" key="5">
    <source>
        <dbReference type="RuleBase" id="RU004404"/>
    </source>
</evidence>
<dbReference type="Gene3D" id="3.30.750.44">
    <property type="match status" value="1"/>
</dbReference>
<evidence type="ECO:0000256" key="7">
    <source>
        <dbReference type="SAM" id="SignalP"/>
    </source>
</evidence>
<dbReference type="EC" id="3.4.21.-" evidence="9"/>
<dbReference type="SMART" id="SM00228">
    <property type="entry name" value="PDZ"/>
    <property type="match status" value="1"/>
</dbReference>
<dbReference type="SUPFAM" id="SSF52096">
    <property type="entry name" value="ClpP/crotonase"/>
    <property type="match status" value="1"/>
</dbReference>
<evidence type="ECO:0000259" key="8">
    <source>
        <dbReference type="PROSITE" id="PS50106"/>
    </source>
</evidence>
<dbReference type="GO" id="GO:0006508">
    <property type="term" value="P:proteolysis"/>
    <property type="evidence" value="ECO:0007669"/>
    <property type="project" value="UniProtKB-KW"/>
</dbReference>
<dbReference type="GO" id="GO:0008236">
    <property type="term" value="F:serine-type peptidase activity"/>
    <property type="evidence" value="ECO:0007669"/>
    <property type="project" value="UniProtKB-KW"/>
</dbReference>
<dbReference type="InterPro" id="IPR001478">
    <property type="entry name" value="PDZ"/>
</dbReference>
<dbReference type="Pfam" id="PF22694">
    <property type="entry name" value="CtpB_N-like"/>
    <property type="match status" value="1"/>
</dbReference>
<dbReference type="NCBIfam" id="TIGR00225">
    <property type="entry name" value="prc"/>
    <property type="match status" value="1"/>
</dbReference>
<dbReference type="InterPro" id="IPR005151">
    <property type="entry name" value="Tail-specific_protease"/>
</dbReference>
<dbReference type="GO" id="GO:0004175">
    <property type="term" value="F:endopeptidase activity"/>
    <property type="evidence" value="ECO:0007669"/>
    <property type="project" value="TreeGrafter"/>
</dbReference>
<feature type="compositionally biased region" description="Low complexity" evidence="6">
    <location>
        <begin position="474"/>
        <end position="501"/>
    </location>
</feature>
<dbReference type="GO" id="GO:0030288">
    <property type="term" value="C:outer membrane-bounded periplasmic space"/>
    <property type="evidence" value="ECO:0007669"/>
    <property type="project" value="TreeGrafter"/>
</dbReference>
<dbReference type="GO" id="GO:0007165">
    <property type="term" value="P:signal transduction"/>
    <property type="evidence" value="ECO:0007669"/>
    <property type="project" value="TreeGrafter"/>
</dbReference>
<dbReference type="SUPFAM" id="SSF50156">
    <property type="entry name" value="PDZ domain-like"/>
    <property type="match status" value="1"/>
</dbReference>
<dbReference type="MEROPS" id="S41.004"/>
<dbReference type="InterPro" id="IPR041489">
    <property type="entry name" value="PDZ_6"/>
</dbReference>
<accession>C8NAU8</accession>
<dbReference type="Pfam" id="PF17820">
    <property type="entry name" value="PDZ_6"/>
    <property type="match status" value="1"/>
</dbReference>
<feature type="region of interest" description="Disordered" evidence="6">
    <location>
        <begin position="445"/>
        <end position="526"/>
    </location>
</feature>
<evidence type="ECO:0000313" key="10">
    <source>
        <dbReference type="Proteomes" id="UP000004870"/>
    </source>
</evidence>
<dbReference type="PANTHER" id="PTHR32060:SF30">
    <property type="entry name" value="CARBOXY-TERMINAL PROCESSING PROTEASE CTPA"/>
    <property type="match status" value="1"/>
</dbReference>
<organism evidence="9 10">
    <name type="scientific">Cardiobacterium hominis (strain ATCC 15826 / DSM 8339 / NCTC 10426 / 6573)</name>
    <dbReference type="NCBI Taxonomy" id="638300"/>
    <lineage>
        <taxon>Bacteria</taxon>
        <taxon>Pseudomonadati</taxon>
        <taxon>Pseudomonadota</taxon>
        <taxon>Gammaproteobacteria</taxon>
        <taxon>Cardiobacteriales</taxon>
        <taxon>Cardiobacteriaceae</taxon>
        <taxon>Cardiobacterium</taxon>
    </lineage>
</organism>
<keyword evidence="7" id="KW-0732">Signal</keyword>